<comment type="caution">
    <text evidence="2">The sequence shown here is derived from an EMBL/GenBank/DDBJ whole genome shotgun (WGS) entry which is preliminary data.</text>
</comment>
<keyword evidence="3" id="KW-1185">Reference proteome</keyword>
<accession>A0A318HVI1</accession>
<dbReference type="InterPro" id="IPR030890">
    <property type="entry name" value="LP_HExxH_w_TonB"/>
</dbReference>
<dbReference type="STRING" id="1122991.GCA_000613445_00998"/>
<dbReference type="PROSITE" id="PS51257">
    <property type="entry name" value="PROKAR_LIPOPROTEIN"/>
    <property type="match status" value="1"/>
</dbReference>
<dbReference type="SUPFAM" id="SSF55486">
    <property type="entry name" value="Metalloproteases ('zincins'), catalytic domain"/>
    <property type="match status" value="1"/>
</dbReference>
<evidence type="ECO:0000313" key="2">
    <source>
        <dbReference type="EMBL" id="PXX22458.1"/>
    </source>
</evidence>
<keyword evidence="2" id="KW-0449">Lipoprotein</keyword>
<dbReference type="Pfam" id="PF15890">
    <property type="entry name" value="Peptidase_Mx1"/>
    <property type="match status" value="1"/>
</dbReference>
<dbReference type="Proteomes" id="UP000248314">
    <property type="component" value="Unassembled WGS sequence"/>
</dbReference>
<dbReference type="NCBIfam" id="TIGR04549">
    <property type="entry name" value="LP_HExxH_w_tonB"/>
    <property type="match status" value="1"/>
</dbReference>
<dbReference type="RefSeq" id="WP_025816796.1">
    <property type="nucleotide sequence ID" value="NZ_BAIZ01000032.1"/>
</dbReference>
<feature type="signal peptide" evidence="1">
    <location>
        <begin position="1"/>
        <end position="19"/>
    </location>
</feature>
<organism evidence="2 3">
    <name type="scientific">Hoylesella shahii DSM 15611 = JCM 12083</name>
    <dbReference type="NCBI Taxonomy" id="1122991"/>
    <lineage>
        <taxon>Bacteria</taxon>
        <taxon>Pseudomonadati</taxon>
        <taxon>Bacteroidota</taxon>
        <taxon>Bacteroidia</taxon>
        <taxon>Bacteroidales</taxon>
        <taxon>Prevotellaceae</taxon>
        <taxon>Hoylesella</taxon>
    </lineage>
</organism>
<protein>
    <submittedName>
        <fullName evidence="2">Substrate import-associated zinc metallohydrolase lipoprotein</fullName>
    </submittedName>
</protein>
<dbReference type="EMBL" id="QJJX01000011">
    <property type="protein sequence ID" value="PXX22458.1"/>
    <property type="molecule type" value="Genomic_DNA"/>
</dbReference>
<keyword evidence="2" id="KW-0378">Hydrolase</keyword>
<dbReference type="OrthoDB" id="1113652at2"/>
<feature type="chain" id="PRO_5016453662" evidence="1">
    <location>
        <begin position="20"/>
        <end position="295"/>
    </location>
</feature>
<proteinExistence type="predicted"/>
<name>A0A318HVI1_9BACT</name>
<dbReference type="GO" id="GO:0016787">
    <property type="term" value="F:hydrolase activity"/>
    <property type="evidence" value="ECO:0007669"/>
    <property type="project" value="UniProtKB-KW"/>
</dbReference>
<evidence type="ECO:0000313" key="3">
    <source>
        <dbReference type="Proteomes" id="UP000248314"/>
    </source>
</evidence>
<dbReference type="Gene3D" id="3.40.390.70">
    <property type="match status" value="1"/>
</dbReference>
<gene>
    <name evidence="2" type="ORF">EJ73_01219</name>
</gene>
<reference evidence="2 3" key="1">
    <citation type="submission" date="2018-05" db="EMBL/GenBank/DDBJ databases">
        <title>Genomic Encyclopedia of Type Strains, Phase I: the one thousand microbial genomes (KMG-I) project.</title>
        <authorList>
            <person name="Kyrpides N."/>
        </authorList>
    </citation>
    <scope>NUCLEOTIDE SEQUENCE [LARGE SCALE GENOMIC DNA]</scope>
    <source>
        <strain evidence="2 3">DSM 15611</strain>
    </source>
</reference>
<evidence type="ECO:0000256" key="1">
    <source>
        <dbReference type="SAM" id="SignalP"/>
    </source>
</evidence>
<sequence>MKKYLYLAVIALACSGALVSSCNDDKLTGDSIFTTKEQKRNPFDQWLYKNYTMPYNVDFQYRLKTEETDKSYNFVPADSAKAAKLAIITKFMWFDPYAQIVGLDFIKENAPRIIITVGIPGYTRHNSEVLGSAEGGYKVTLTKVNALTADVLKDYSSMTTFYFHTMHHEFMHILNQKKPYDESYDNISRADYLSGNWTTWSDRQAQKQGFVSAYSMENPAEDFAEMYAKYVTRTPQEWNDILTVAGTKGKSIINRKLKMVRDYMKTAWDADIDLLRNDILRRGGKIETLNLESFE</sequence>
<keyword evidence="1" id="KW-0732">Signal</keyword>
<dbReference type="AlphaFoldDB" id="A0A318HVI1"/>